<dbReference type="InterPro" id="IPR001387">
    <property type="entry name" value="Cro/C1-type_HTH"/>
</dbReference>
<feature type="repeat" description="WD" evidence="3">
    <location>
        <begin position="620"/>
        <end position="661"/>
    </location>
</feature>
<feature type="repeat" description="WD" evidence="3">
    <location>
        <begin position="1109"/>
        <end position="1150"/>
    </location>
</feature>
<dbReference type="PANTHER" id="PTHR19879:SF9">
    <property type="entry name" value="TRANSCRIPTION INITIATION FACTOR TFIID SUBUNIT 5"/>
    <property type="match status" value="1"/>
</dbReference>
<name>A0ABU4USA3_9PSEU</name>
<feature type="domain" description="HTH cro/C1-type" evidence="4">
    <location>
        <begin position="21"/>
        <end position="77"/>
    </location>
</feature>
<dbReference type="PROSITE" id="PS50294">
    <property type="entry name" value="WD_REPEATS_REGION"/>
    <property type="match status" value="13"/>
</dbReference>
<evidence type="ECO:0000313" key="6">
    <source>
        <dbReference type="Proteomes" id="UP001285352"/>
    </source>
</evidence>
<dbReference type="Gene3D" id="2.130.10.10">
    <property type="entry name" value="YVTN repeat-like/Quinoprotein amine dehydrogenase"/>
    <property type="match status" value="5"/>
</dbReference>
<dbReference type="PROSITE" id="PS00678">
    <property type="entry name" value="WD_REPEATS_1"/>
    <property type="match status" value="8"/>
</dbReference>
<feature type="repeat" description="WD" evidence="3">
    <location>
        <begin position="1067"/>
        <end position="1108"/>
    </location>
</feature>
<dbReference type="Pfam" id="PF20703">
    <property type="entry name" value="nSTAND1"/>
    <property type="match status" value="1"/>
</dbReference>
<dbReference type="SMART" id="SM00530">
    <property type="entry name" value="HTH_XRE"/>
    <property type="match status" value="1"/>
</dbReference>
<reference evidence="5 6" key="1">
    <citation type="submission" date="2023-11" db="EMBL/GenBank/DDBJ databases">
        <title>Lentzea sokolovensis, sp. nov., Lentzea kristufkii, sp. nov., and Lentzea miocenensis, sp. nov., rare actinobacteria from Sokolov Coal Basin, Miocene lacustrine sediment, Czech Republic.</title>
        <authorList>
            <person name="Lara A."/>
            <person name="Kotroba L."/>
            <person name="Nouioui I."/>
            <person name="Neumann-Schaal M."/>
            <person name="Mast Y."/>
            <person name="Chronakova A."/>
        </authorList>
    </citation>
    <scope>NUCLEOTIDE SEQUENCE [LARGE SCALE GENOMIC DNA]</scope>
    <source>
        <strain evidence="5 6">BCCO 10_0061</strain>
    </source>
</reference>
<dbReference type="Pfam" id="PF00400">
    <property type="entry name" value="WD40"/>
    <property type="match status" value="14"/>
</dbReference>
<dbReference type="Proteomes" id="UP001285352">
    <property type="component" value="Unassembled WGS sequence"/>
</dbReference>
<proteinExistence type="predicted"/>
<dbReference type="InterPro" id="IPR049052">
    <property type="entry name" value="nSTAND1"/>
</dbReference>
<evidence type="ECO:0000259" key="4">
    <source>
        <dbReference type="SMART" id="SM00530"/>
    </source>
</evidence>
<dbReference type="EMBL" id="JAXAVU010000004">
    <property type="protein sequence ID" value="MDX8142357.1"/>
    <property type="molecule type" value="Genomic_DNA"/>
</dbReference>
<feature type="repeat" description="WD" evidence="3">
    <location>
        <begin position="784"/>
        <end position="824"/>
    </location>
</feature>
<gene>
    <name evidence="5" type="ORF">SK854_09550</name>
</gene>
<dbReference type="CDD" id="cd00200">
    <property type="entry name" value="WD40"/>
    <property type="match status" value="2"/>
</dbReference>
<feature type="repeat" description="WD" evidence="3">
    <location>
        <begin position="824"/>
        <end position="855"/>
    </location>
</feature>
<protein>
    <submittedName>
        <fullName evidence="5">Helix-turn-helix domain-containing protein</fullName>
    </submittedName>
</protein>
<dbReference type="PANTHER" id="PTHR19879">
    <property type="entry name" value="TRANSCRIPTION INITIATION FACTOR TFIID"/>
    <property type="match status" value="1"/>
</dbReference>
<dbReference type="Pfam" id="PF13560">
    <property type="entry name" value="HTH_31"/>
    <property type="match status" value="1"/>
</dbReference>
<accession>A0ABU4USA3</accession>
<dbReference type="Gene3D" id="3.40.50.300">
    <property type="entry name" value="P-loop containing nucleotide triphosphate hydrolases"/>
    <property type="match status" value="1"/>
</dbReference>
<feature type="repeat" description="WD" evidence="3">
    <location>
        <begin position="575"/>
        <end position="608"/>
    </location>
</feature>
<feature type="repeat" description="WD" evidence="3">
    <location>
        <begin position="1025"/>
        <end position="1066"/>
    </location>
</feature>
<evidence type="ECO:0000256" key="2">
    <source>
        <dbReference type="ARBA" id="ARBA00022737"/>
    </source>
</evidence>
<dbReference type="PRINTS" id="PR00320">
    <property type="entry name" value="GPROTEINBRPT"/>
</dbReference>
<keyword evidence="6" id="KW-1185">Reference proteome</keyword>
<dbReference type="InterPro" id="IPR015943">
    <property type="entry name" value="WD40/YVTN_repeat-like_dom_sf"/>
</dbReference>
<dbReference type="InterPro" id="IPR019775">
    <property type="entry name" value="WD40_repeat_CS"/>
</dbReference>
<organism evidence="5 6">
    <name type="scientific">Lentzea sokolovensis</name>
    <dbReference type="NCBI Taxonomy" id="3095429"/>
    <lineage>
        <taxon>Bacteria</taxon>
        <taxon>Bacillati</taxon>
        <taxon>Actinomycetota</taxon>
        <taxon>Actinomycetes</taxon>
        <taxon>Pseudonocardiales</taxon>
        <taxon>Pseudonocardiaceae</taxon>
        <taxon>Lentzea</taxon>
    </lineage>
</organism>
<evidence type="ECO:0000256" key="3">
    <source>
        <dbReference type="PROSITE-ProRule" id="PRU00221"/>
    </source>
</evidence>
<sequence>MPRKERPLDAGDSAVLTFARELRSLRERAGSPTYRQLSSMTHYSEAALSQAAAGRKLPTLQVTLAYVRACGGSEEEWERRWYATAAEEAQPEQDISSPYAGLTAFGQQDAERFFGRDRLIDRLARQVRDDRVVVVVGASGAGKSSLLRAGLMPRLGDRAVLFTPGSAPLEEYARAVEDATPDTVLVVDQFEEIFTLCEDRDTRRRFVDRLTARRVVLGVRADFYGHCTDFPALVEAMGSAQITVGPMSTDELRAAIIQPARRIGHTVETALVAELVANCVEQAGALPLLSHALLETWHRRKGNTLTLQGFRAAGGFEGALTRTAESVFAGLSERQQEVVRSLFIRLTAIGDGTEDTKRRISRSELDDEPDAALVLEALTTHRLITVDHDRIEITHEALIRCWPRLREWLAADRDGLRAHRDLAESAAVWESLHRDPGALVRGARLGSFRQWLEDPPHPLTAREREFLTTSVNAESADLASTRQGRRRLQVLVGLLTLLLIITTGISVTAMQATSEATKQRNSALSQKVAQDAKRLRGTDPAQAAQLALAAYRLSPTPDARSAVLSAFTPFYATRLTGHRDNVNAVAYSPQRHLLASSSRDRTVEVVDLADPHHPREVSTLTGHTDNVVKVAFNTDGALLATAGWDRTARLWDSSTGDVLATLTHTDPVNAVAFSDRILATASTDRIVRLWDLTDLRHPRRIAELPHPDSVISLAFSPDSGKLVAGTWDGTALLWDLTGTPTSRVLAGKGPVHAVAISQDGQQIATSRDREVQVWPMNGGEPRILTGHTDVVRGLAFSTDGLLASTSVDRTARVWDLGQADPLVLTGHTAAVVAATFAGSTLATASDDHTVRLWDLPGELLQAHSDSVYSVATNGKMIATGGYDRTVKLWQDGRLRTVLTGPADAVNTVRFSPDGKVLLAAGADHRVHRWDISGTPVELPDLAGHADAVNALAISPDGSTIATAGTDRTIVLWDAATGASLGTLLGHSDTVETLAFSPDGRRLASGSGDFSARIWDVAQRRVTTHLTGQTHAVKSVAFSPDGTLLATGGTDFAVRVWDAATGTLAAELTGHTDTVHAVAFSPDGATLASASADHDVRLWRVADRTPFATLSGHTERVYALTFLPDGHTLLSAGGDRTVRAWEADAEHAAARICATVSPPLSAPDWNRHFPGIDLTPPCPR</sequence>
<dbReference type="InterPro" id="IPR001680">
    <property type="entry name" value="WD40_rpt"/>
</dbReference>
<evidence type="ECO:0000256" key="1">
    <source>
        <dbReference type="ARBA" id="ARBA00022574"/>
    </source>
</evidence>
<dbReference type="RefSeq" id="WP_319974644.1">
    <property type="nucleotide sequence ID" value="NZ_JAXAVU010000004.1"/>
</dbReference>
<dbReference type="PROSITE" id="PS50082">
    <property type="entry name" value="WD_REPEATS_2"/>
    <property type="match status" value="13"/>
</dbReference>
<keyword evidence="2" id="KW-0677">Repeat</keyword>
<feature type="repeat" description="WD" evidence="3">
    <location>
        <begin position="860"/>
        <end position="890"/>
    </location>
</feature>
<keyword evidence="1 3" id="KW-0853">WD repeat</keyword>
<comment type="caution">
    <text evidence="5">The sequence shown here is derived from an EMBL/GenBank/DDBJ whole genome shotgun (WGS) entry which is preliminary data.</text>
</comment>
<dbReference type="SUPFAM" id="SSF50978">
    <property type="entry name" value="WD40 repeat-like"/>
    <property type="match status" value="2"/>
</dbReference>
<dbReference type="InterPro" id="IPR020472">
    <property type="entry name" value="WD40_PAC1"/>
</dbReference>
<dbReference type="InterPro" id="IPR036322">
    <property type="entry name" value="WD40_repeat_dom_sf"/>
</dbReference>
<evidence type="ECO:0000313" key="5">
    <source>
        <dbReference type="EMBL" id="MDX8142357.1"/>
    </source>
</evidence>
<dbReference type="InterPro" id="IPR027417">
    <property type="entry name" value="P-loop_NTPase"/>
</dbReference>
<feature type="repeat" description="WD" evidence="3">
    <location>
        <begin position="661"/>
        <end position="700"/>
    </location>
</feature>
<dbReference type="SMART" id="SM00320">
    <property type="entry name" value="WD40"/>
    <property type="match status" value="14"/>
</dbReference>
<feature type="repeat" description="WD" evidence="3">
    <location>
        <begin position="703"/>
        <end position="744"/>
    </location>
</feature>
<feature type="repeat" description="WD" evidence="3">
    <location>
        <begin position="898"/>
        <end position="932"/>
    </location>
</feature>
<dbReference type="SUPFAM" id="SSF52540">
    <property type="entry name" value="P-loop containing nucleoside triphosphate hydrolases"/>
    <property type="match status" value="1"/>
</dbReference>
<feature type="repeat" description="WD" evidence="3">
    <location>
        <begin position="941"/>
        <end position="982"/>
    </location>
</feature>
<feature type="repeat" description="WD" evidence="3">
    <location>
        <begin position="983"/>
        <end position="1024"/>
    </location>
</feature>